<dbReference type="SUPFAM" id="SSF48726">
    <property type="entry name" value="Immunoglobulin"/>
    <property type="match status" value="1"/>
</dbReference>
<comment type="caution">
    <text evidence="1">The sequence shown here is derived from an EMBL/GenBank/DDBJ whole genome shotgun (WGS) entry which is preliminary data.</text>
</comment>
<dbReference type="InterPro" id="IPR036179">
    <property type="entry name" value="Ig-like_dom_sf"/>
</dbReference>
<evidence type="ECO:0000313" key="1">
    <source>
        <dbReference type="EMBL" id="CAG9136239.1"/>
    </source>
</evidence>
<dbReference type="Proteomes" id="UP000653454">
    <property type="component" value="Unassembled WGS sequence"/>
</dbReference>
<evidence type="ECO:0000313" key="2">
    <source>
        <dbReference type="Proteomes" id="UP000653454"/>
    </source>
</evidence>
<dbReference type="AlphaFoldDB" id="A0A8S4G7X4"/>
<name>A0A8S4G7X4_PLUXY</name>
<reference evidence="1" key="1">
    <citation type="submission" date="2020-11" db="EMBL/GenBank/DDBJ databases">
        <authorList>
            <person name="Whiteford S."/>
        </authorList>
    </citation>
    <scope>NUCLEOTIDE SEQUENCE</scope>
</reference>
<sequence length="111" mass="11670">MFTSLNRWYRETAGGALRELREGEGGGRYTRGAWALGVRRADVADAGRWACRAANAHGHVTARALLAVHAALTVHAQPQLQRNCDCVVVTHLSPAAAAAAAAPSCQLASLP</sequence>
<accession>A0A8S4G7X4</accession>
<gene>
    <name evidence="1" type="ORF">PLXY2_LOCUS14482</name>
</gene>
<keyword evidence="2" id="KW-1185">Reference proteome</keyword>
<organism evidence="1 2">
    <name type="scientific">Plutella xylostella</name>
    <name type="common">Diamondback moth</name>
    <name type="synonym">Plutella maculipennis</name>
    <dbReference type="NCBI Taxonomy" id="51655"/>
    <lineage>
        <taxon>Eukaryota</taxon>
        <taxon>Metazoa</taxon>
        <taxon>Ecdysozoa</taxon>
        <taxon>Arthropoda</taxon>
        <taxon>Hexapoda</taxon>
        <taxon>Insecta</taxon>
        <taxon>Pterygota</taxon>
        <taxon>Neoptera</taxon>
        <taxon>Endopterygota</taxon>
        <taxon>Lepidoptera</taxon>
        <taxon>Glossata</taxon>
        <taxon>Ditrysia</taxon>
        <taxon>Yponomeutoidea</taxon>
        <taxon>Plutellidae</taxon>
        <taxon>Plutella</taxon>
    </lineage>
</organism>
<dbReference type="EMBL" id="CAJHNJ030000130">
    <property type="protein sequence ID" value="CAG9136239.1"/>
    <property type="molecule type" value="Genomic_DNA"/>
</dbReference>
<proteinExistence type="predicted"/>
<protein>
    <submittedName>
        <fullName evidence="1">(diamondback moth) hypothetical protein</fullName>
    </submittedName>
</protein>